<feature type="binding site" evidence="12">
    <location>
        <position position="192"/>
    </location>
    <ligand>
        <name>[4Fe-4S] cluster</name>
        <dbReference type="ChEBI" id="CHEBI:49883"/>
    </ligand>
</feature>
<dbReference type="InterPro" id="IPR004036">
    <property type="entry name" value="Endonuclease-III-like_CS2"/>
</dbReference>
<dbReference type="InterPro" id="IPR003651">
    <property type="entry name" value="Endonuclease3_FeS-loop_motif"/>
</dbReference>
<dbReference type="EMBL" id="AZDL01000077">
    <property type="protein sequence ID" value="KRK89719.1"/>
    <property type="molecule type" value="Genomic_DNA"/>
</dbReference>
<gene>
    <name evidence="12" type="primary">nth</name>
    <name evidence="14" type="ORF">FC08_GL001607</name>
</gene>
<evidence type="ECO:0000256" key="3">
    <source>
        <dbReference type="ARBA" id="ARBA00022723"/>
    </source>
</evidence>
<keyword evidence="14" id="KW-0255">Endonuclease</keyword>
<dbReference type="InterPro" id="IPR005759">
    <property type="entry name" value="Nth"/>
</dbReference>
<feature type="binding site" evidence="12">
    <location>
        <position position="199"/>
    </location>
    <ligand>
        <name>[4Fe-4S] cluster</name>
        <dbReference type="ChEBI" id="CHEBI:49883"/>
    </ligand>
</feature>
<dbReference type="InterPro" id="IPR003265">
    <property type="entry name" value="HhH-GPD_domain"/>
</dbReference>
<comment type="function">
    <text evidence="12">DNA repair enzyme that has both DNA N-glycosylase activity and AP-lyase activity. The DNA N-glycosylase activity releases various damaged pyrimidines from DNA by cleaving the N-glycosidic bond, leaving an AP (apurinic/apyrimidinic) site. The AP-lyase activity cleaves the phosphodiester bond 3' to the AP site by a beta-elimination, leaving a 3'-terminal unsaturated sugar and a product with a terminal 5'-phosphate.</text>
</comment>
<keyword evidence="10 12" id="KW-0456">Lyase</keyword>
<comment type="caution">
    <text evidence="14">The sequence shown here is derived from an EMBL/GenBank/DDBJ whole genome shotgun (WGS) entry which is preliminary data.</text>
</comment>
<dbReference type="HAMAP" id="MF_00942">
    <property type="entry name" value="Nth"/>
    <property type="match status" value="1"/>
</dbReference>
<dbReference type="InterPro" id="IPR023170">
    <property type="entry name" value="HhH_base_excis_C"/>
</dbReference>
<keyword evidence="11 12" id="KW-0326">Glycosidase</keyword>
<keyword evidence="7 12" id="KW-0411">Iron-sulfur</keyword>
<dbReference type="FunFam" id="1.10.1670.10:FF:000001">
    <property type="entry name" value="Endonuclease III"/>
    <property type="match status" value="1"/>
</dbReference>
<dbReference type="Gene3D" id="1.10.1670.10">
    <property type="entry name" value="Helix-hairpin-Helix base-excision DNA repair enzymes (C-terminal)"/>
    <property type="match status" value="1"/>
</dbReference>
<evidence type="ECO:0000256" key="2">
    <source>
        <dbReference type="ARBA" id="ARBA00022485"/>
    </source>
</evidence>
<proteinExistence type="inferred from homology"/>
<dbReference type="FunFam" id="1.10.340.30:FF:000001">
    <property type="entry name" value="Endonuclease III"/>
    <property type="match status" value="1"/>
</dbReference>
<evidence type="ECO:0000256" key="6">
    <source>
        <dbReference type="ARBA" id="ARBA00023004"/>
    </source>
</evidence>
<reference evidence="14 15" key="1">
    <citation type="journal article" date="2015" name="Genome Announc.">
        <title>Expanding the biotechnology potential of lactobacilli through comparative genomics of 213 strains and associated genera.</title>
        <authorList>
            <person name="Sun Z."/>
            <person name="Harris H.M."/>
            <person name="McCann A."/>
            <person name="Guo C."/>
            <person name="Argimon S."/>
            <person name="Zhang W."/>
            <person name="Yang X."/>
            <person name="Jeffery I.B."/>
            <person name="Cooney J.C."/>
            <person name="Kagawa T.F."/>
            <person name="Liu W."/>
            <person name="Song Y."/>
            <person name="Salvetti E."/>
            <person name="Wrobel A."/>
            <person name="Rasinkangas P."/>
            <person name="Parkhill J."/>
            <person name="Rea M.C."/>
            <person name="O'Sullivan O."/>
            <person name="Ritari J."/>
            <person name="Douillard F.P."/>
            <person name="Paul Ross R."/>
            <person name="Yang R."/>
            <person name="Briner A.E."/>
            <person name="Felis G.E."/>
            <person name="de Vos W.M."/>
            <person name="Barrangou R."/>
            <person name="Klaenhammer T.R."/>
            <person name="Caufield P.W."/>
            <person name="Cui Y."/>
            <person name="Zhang H."/>
            <person name="O'Toole P.W."/>
        </authorList>
    </citation>
    <scope>NUCLEOTIDE SEQUENCE [LARGE SCALE GENOMIC DNA]</scope>
    <source>
        <strain evidence="14 15">DSM 20019</strain>
    </source>
</reference>
<evidence type="ECO:0000256" key="5">
    <source>
        <dbReference type="ARBA" id="ARBA00022801"/>
    </source>
</evidence>
<dbReference type="Gene3D" id="1.10.340.30">
    <property type="entry name" value="Hypothetical protein, domain 2"/>
    <property type="match status" value="1"/>
</dbReference>
<feature type="domain" description="HhH-GPD" evidence="13">
    <location>
        <begin position="42"/>
        <end position="190"/>
    </location>
</feature>
<feature type="binding site" evidence="12">
    <location>
        <position position="208"/>
    </location>
    <ligand>
        <name>[4Fe-4S] cluster</name>
        <dbReference type="ChEBI" id="CHEBI:49883"/>
    </ligand>
</feature>
<evidence type="ECO:0000256" key="4">
    <source>
        <dbReference type="ARBA" id="ARBA00022763"/>
    </source>
</evidence>
<dbReference type="GO" id="GO:0003677">
    <property type="term" value="F:DNA binding"/>
    <property type="evidence" value="ECO:0007669"/>
    <property type="project" value="UniProtKB-UniRule"/>
</dbReference>
<name>A0AAJ0PBX7_LATCU</name>
<keyword evidence="14" id="KW-0540">Nuclease</keyword>
<feature type="binding site" evidence="12">
    <location>
        <position position="202"/>
    </location>
    <ligand>
        <name>[4Fe-4S] cluster</name>
        <dbReference type="ChEBI" id="CHEBI:49883"/>
    </ligand>
</feature>
<comment type="cofactor">
    <cofactor evidence="12">
        <name>[4Fe-4S] cluster</name>
        <dbReference type="ChEBI" id="CHEBI:49883"/>
    </cofactor>
    <text evidence="12">Binds 1 [4Fe-4S] cluster.</text>
</comment>
<protein>
    <recommendedName>
        <fullName evidence="12">Endonuclease III</fullName>
        <ecNumber evidence="12">4.2.99.18</ecNumber>
    </recommendedName>
    <alternativeName>
        <fullName evidence="12">DNA-(apurinic or apyrimidinic site) lyase</fullName>
    </alternativeName>
</protein>
<evidence type="ECO:0000313" key="14">
    <source>
        <dbReference type="EMBL" id="KRK89719.1"/>
    </source>
</evidence>
<keyword evidence="2 12" id="KW-0004">4Fe-4S</keyword>
<dbReference type="GO" id="GO:0019104">
    <property type="term" value="F:DNA N-glycosylase activity"/>
    <property type="evidence" value="ECO:0007669"/>
    <property type="project" value="UniProtKB-UniRule"/>
</dbReference>
<dbReference type="EC" id="4.2.99.18" evidence="12"/>
<dbReference type="PANTHER" id="PTHR10359">
    <property type="entry name" value="A/G-SPECIFIC ADENINE GLYCOSYLASE/ENDONUCLEASE III"/>
    <property type="match status" value="1"/>
</dbReference>
<evidence type="ECO:0000259" key="13">
    <source>
        <dbReference type="SMART" id="SM00478"/>
    </source>
</evidence>
<evidence type="ECO:0000256" key="11">
    <source>
        <dbReference type="ARBA" id="ARBA00023295"/>
    </source>
</evidence>
<evidence type="ECO:0000313" key="15">
    <source>
        <dbReference type="Proteomes" id="UP000050828"/>
    </source>
</evidence>
<dbReference type="PIRSF" id="PIRSF001435">
    <property type="entry name" value="Nth"/>
    <property type="match status" value="1"/>
</dbReference>
<dbReference type="SMART" id="SM00478">
    <property type="entry name" value="ENDO3c"/>
    <property type="match status" value="1"/>
</dbReference>
<evidence type="ECO:0000256" key="9">
    <source>
        <dbReference type="ARBA" id="ARBA00023204"/>
    </source>
</evidence>
<sequence length="219" mass="24168">MKRMLSKAKTQWAMHQLYNLIPDAQGALVADSPFQLLIAVMLSAQATDVSVNKVTPQLFADFPTPASFANAEIADIEADIHSIGLYHNKAKHIKTCCQQLMADFGGEVPRTHAELEQLAGVGRKTANVVLGDAFNVPSFAVDTHVTRIAKRLKISAQDASVIQIEKDFQAKLPKKTWVQAHHTLILFGRQVCTARKPHCDECPLLRICQAGQQFLEDRG</sequence>
<comment type="similarity">
    <text evidence="1 12">Belongs to the Nth/MutY family.</text>
</comment>
<dbReference type="InterPro" id="IPR011257">
    <property type="entry name" value="DNA_glycosylase"/>
</dbReference>
<dbReference type="GO" id="GO:0051539">
    <property type="term" value="F:4 iron, 4 sulfur cluster binding"/>
    <property type="evidence" value="ECO:0007669"/>
    <property type="project" value="UniProtKB-UniRule"/>
</dbReference>
<dbReference type="GO" id="GO:0006285">
    <property type="term" value="P:base-excision repair, AP site formation"/>
    <property type="evidence" value="ECO:0007669"/>
    <property type="project" value="TreeGrafter"/>
</dbReference>
<keyword evidence="9 12" id="KW-0234">DNA repair</keyword>
<evidence type="ECO:0000256" key="7">
    <source>
        <dbReference type="ARBA" id="ARBA00023014"/>
    </source>
</evidence>
<dbReference type="NCBIfam" id="TIGR01083">
    <property type="entry name" value="nth"/>
    <property type="match status" value="1"/>
</dbReference>
<keyword evidence="3 12" id="KW-0479">Metal-binding</keyword>
<keyword evidence="8 12" id="KW-0238">DNA-binding</keyword>
<dbReference type="SUPFAM" id="SSF48150">
    <property type="entry name" value="DNA-glycosylase"/>
    <property type="match status" value="1"/>
</dbReference>
<evidence type="ECO:0000256" key="10">
    <source>
        <dbReference type="ARBA" id="ARBA00023239"/>
    </source>
</evidence>
<evidence type="ECO:0000256" key="12">
    <source>
        <dbReference type="HAMAP-Rule" id="MF_00942"/>
    </source>
</evidence>
<dbReference type="SMART" id="SM00525">
    <property type="entry name" value="FES"/>
    <property type="match status" value="1"/>
</dbReference>
<keyword evidence="4 12" id="KW-0227">DNA damage</keyword>
<evidence type="ECO:0000256" key="8">
    <source>
        <dbReference type="ARBA" id="ARBA00023125"/>
    </source>
</evidence>
<dbReference type="AlphaFoldDB" id="A0AAJ0PBX7"/>
<dbReference type="GO" id="GO:0140078">
    <property type="term" value="F:class I DNA-(apurinic or apyrimidinic site) endonuclease activity"/>
    <property type="evidence" value="ECO:0007669"/>
    <property type="project" value="UniProtKB-EC"/>
</dbReference>
<organism evidence="14 15">
    <name type="scientific">Latilactobacillus curvatus JCM 1096 = DSM 20019</name>
    <dbReference type="NCBI Taxonomy" id="1293592"/>
    <lineage>
        <taxon>Bacteria</taxon>
        <taxon>Bacillati</taxon>
        <taxon>Bacillota</taxon>
        <taxon>Bacilli</taxon>
        <taxon>Lactobacillales</taxon>
        <taxon>Lactobacillaceae</taxon>
        <taxon>Latilactobacillus</taxon>
    </lineage>
</organism>
<dbReference type="Proteomes" id="UP000050828">
    <property type="component" value="Unassembled WGS sequence"/>
</dbReference>
<dbReference type="PANTHER" id="PTHR10359:SF18">
    <property type="entry name" value="ENDONUCLEASE III"/>
    <property type="match status" value="1"/>
</dbReference>
<evidence type="ECO:0000256" key="1">
    <source>
        <dbReference type="ARBA" id="ARBA00008343"/>
    </source>
</evidence>
<keyword evidence="5 12" id="KW-0378">Hydrolase</keyword>
<comment type="catalytic activity">
    <reaction evidence="12">
        <text>2'-deoxyribonucleotide-(2'-deoxyribose 5'-phosphate)-2'-deoxyribonucleotide-DNA = a 3'-end 2'-deoxyribonucleotide-(2,3-dehydro-2,3-deoxyribose 5'-phosphate)-DNA + a 5'-end 5'-phospho-2'-deoxyribonucleoside-DNA + H(+)</text>
        <dbReference type="Rhea" id="RHEA:66592"/>
        <dbReference type="Rhea" id="RHEA-COMP:13180"/>
        <dbReference type="Rhea" id="RHEA-COMP:16897"/>
        <dbReference type="Rhea" id="RHEA-COMP:17067"/>
        <dbReference type="ChEBI" id="CHEBI:15378"/>
        <dbReference type="ChEBI" id="CHEBI:136412"/>
        <dbReference type="ChEBI" id="CHEBI:157695"/>
        <dbReference type="ChEBI" id="CHEBI:167181"/>
        <dbReference type="EC" id="4.2.99.18"/>
    </reaction>
</comment>
<accession>A0AAJ0PBX7</accession>
<dbReference type="InterPro" id="IPR000445">
    <property type="entry name" value="HhH_motif"/>
</dbReference>
<dbReference type="GO" id="GO:0046872">
    <property type="term" value="F:metal ion binding"/>
    <property type="evidence" value="ECO:0007669"/>
    <property type="project" value="UniProtKB-KW"/>
</dbReference>
<dbReference type="Pfam" id="PF00633">
    <property type="entry name" value="HHH"/>
    <property type="match status" value="1"/>
</dbReference>
<dbReference type="Pfam" id="PF10576">
    <property type="entry name" value="EndIII_4Fe-2S"/>
    <property type="match status" value="1"/>
</dbReference>
<keyword evidence="6 12" id="KW-0408">Iron</keyword>
<dbReference type="CDD" id="cd00056">
    <property type="entry name" value="ENDO3c"/>
    <property type="match status" value="1"/>
</dbReference>
<dbReference type="Pfam" id="PF00730">
    <property type="entry name" value="HhH-GPD"/>
    <property type="match status" value="1"/>
</dbReference>
<dbReference type="PROSITE" id="PS01155">
    <property type="entry name" value="ENDONUCLEASE_III_2"/>
    <property type="match status" value="1"/>
</dbReference>